<dbReference type="InterPro" id="IPR001279">
    <property type="entry name" value="Metallo-B-lactamas"/>
</dbReference>
<dbReference type="PANTHER" id="PTHR43084">
    <property type="entry name" value="PERSULFIDE DIOXYGENASE ETHE1"/>
    <property type="match status" value="1"/>
</dbReference>
<dbReference type="Gene3D" id="3.60.15.10">
    <property type="entry name" value="Ribonuclease Z/Hydroxyacylglutathione hydrolase-like"/>
    <property type="match status" value="1"/>
</dbReference>
<keyword evidence="3" id="KW-1185">Reference proteome</keyword>
<proteinExistence type="predicted"/>
<dbReference type="PROSITE" id="PS50206">
    <property type="entry name" value="RHODANESE_3"/>
    <property type="match status" value="1"/>
</dbReference>
<dbReference type="Gene3D" id="3.40.250.10">
    <property type="entry name" value="Rhodanese-like domain"/>
    <property type="match status" value="1"/>
</dbReference>
<dbReference type="GO" id="GO:0050313">
    <property type="term" value="F:sulfur dioxygenase activity"/>
    <property type="evidence" value="ECO:0007669"/>
    <property type="project" value="InterPro"/>
</dbReference>
<dbReference type="SMART" id="SM00849">
    <property type="entry name" value="Lactamase_B"/>
    <property type="match status" value="1"/>
</dbReference>
<dbReference type="InterPro" id="IPR001763">
    <property type="entry name" value="Rhodanese-like_dom"/>
</dbReference>
<dbReference type="AlphaFoldDB" id="A0A3S3QIQ8"/>
<evidence type="ECO:0000259" key="1">
    <source>
        <dbReference type="PROSITE" id="PS50206"/>
    </source>
</evidence>
<dbReference type="Pfam" id="PF00581">
    <property type="entry name" value="Rhodanese"/>
    <property type="match status" value="1"/>
</dbReference>
<dbReference type="GO" id="GO:0006749">
    <property type="term" value="P:glutathione metabolic process"/>
    <property type="evidence" value="ECO:0007669"/>
    <property type="project" value="InterPro"/>
</dbReference>
<feature type="domain" description="Rhodanese" evidence="1">
    <location>
        <begin position="17"/>
        <end position="111"/>
    </location>
</feature>
<dbReference type="GO" id="GO:0070813">
    <property type="term" value="P:hydrogen sulfide metabolic process"/>
    <property type="evidence" value="ECO:0007669"/>
    <property type="project" value="TreeGrafter"/>
</dbReference>
<dbReference type="PANTHER" id="PTHR43084:SF7">
    <property type="entry name" value="BETA-LACTAMASE DOMAIN PROTEIN"/>
    <property type="match status" value="1"/>
</dbReference>
<dbReference type="SUPFAM" id="SSF52821">
    <property type="entry name" value="Rhodanese/Cell cycle control phosphatase"/>
    <property type="match status" value="1"/>
</dbReference>
<evidence type="ECO:0000313" key="3">
    <source>
        <dbReference type="Proteomes" id="UP000287853"/>
    </source>
</evidence>
<dbReference type="EMBL" id="MTKO01000075">
    <property type="protein sequence ID" value="RWX45626.1"/>
    <property type="molecule type" value="Genomic_DNA"/>
</dbReference>
<sequence>MAIYSYQAIDLFHWLTDKEDIVVLDVRNEKDFSRFHIESPYPFELHNVSYYDFMEVEEEAVARVPSDRRIRIVCAKEGSAKYVAEILDKNGFTDVGYLSGGFKSWGNMLVPKLVTDENDYQLYQFIRPGKASCSYGFLHNKEMILFDPSRNIDFYLDFAAEKKCTITKTFETHLQADYISGSRILSEKTGAIFYGNQRDFGDSNNPYTPVIDGELHRFSDSNSSPAVKVLCTPGHTPGSTSYIINDRYMISGDTVFISSVGRPDLGGQAASWAIMLYKTIGMIKNLNRNLAVLPAHYMNWEEANDQLIFTTSLGDAIERNKTIYSIASEKEFIQFIRDNMRDQPEEYAAIRLINANKEQVDSTRAEELDIGKNECAATAYAKTQAEKDAAS</sequence>
<protein>
    <submittedName>
        <fullName evidence="2">Glyoxylase, beta-lactamase superfamily II</fullName>
    </submittedName>
</protein>
<dbReference type="InterPro" id="IPR036866">
    <property type="entry name" value="RibonucZ/Hydroxyglut_hydro"/>
</dbReference>
<evidence type="ECO:0000313" key="2">
    <source>
        <dbReference type="EMBL" id="RWX45626.1"/>
    </source>
</evidence>
<dbReference type="SMART" id="SM00450">
    <property type="entry name" value="RHOD"/>
    <property type="match status" value="1"/>
</dbReference>
<dbReference type="InterPro" id="IPR051682">
    <property type="entry name" value="Mito_Persulfide_Diox"/>
</dbReference>
<name>A0A3S3QIQ8_9BACT</name>
<dbReference type="CDD" id="cd07724">
    <property type="entry name" value="POD-like_MBL-fold"/>
    <property type="match status" value="1"/>
</dbReference>
<dbReference type="InterPro" id="IPR036873">
    <property type="entry name" value="Rhodanese-like_dom_sf"/>
</dbReference>
<comment type="caution">
    <text evidence="2">The sequence shown here is derived from an EMBL/GenBank/DDBJ whole genome shotgun (WGS) entry which is preliminary data.</text>
</comment>
<dbReference type="InterPro" id="IPR044528">
    <property type="entry name" value="POD-like_MBL-fold"/>
</dbReference>
<reference evidence="2 3" key="1">
    <citation type="submission" date="2017-01" db="EMBL/GenBank/DDBJ databases">
        <title>The cable genome- insights into the physiology and evolution of filamentous bacteria capable of sulfide oxidation via long distance electron transfer.</title>
        <authorList>
            <person name="Schreiber L."/>
            <person name="Bjerg J.T."/>
            <person name="Boggild A."/>
            <person name="Van De Vossenberg J."/>
            <person name="Meysman F."/>
            <person name="Nielsen L.P."/>
            <person name="Schramm A."/>
            <person name="Kjeldsen K.U."/>
        </authorList>
    </citation>
    <scope>NUCLEOTIDE SEQUENCE [LARGE SCALE GENOMIC DNA]</scope>
    <source>
        <strain evidence="2">MCF</strain>
    </source>
</reference>
<dbReference type="Proteomes" id="UP000287853">
    <property type="component" value="Unassembled WGS sequence"/>
</dbReference>
<dbReference type="Pfam" id="PF00753">
    <property type="entry name" value="Lactamase_B"/>
    <property type="match status" value="1"/>
</dbReference>
<dbReference type="SUPFAM" id="SSF56281">
    <property type="entry name" value="Metallo-hydrolase/oxidoreductase"/>
    <property type="match status" value="1"/>
</dbReference>
<organism evidence="2 3">
    <name type="scientific">Candidatus Electrothrix aarhusensis</name>
    <dbReference type="NCBI Taxonomy" id="1859131"/>
    <lineage>
        <taxon>Bacteria</taxon>
        <taxon>Pseudomonadati</taxon>
        <taxon>Thermodesulfobacteriota</taxon>
        <taxon>Desulfobulbia</taxon>
        <taxon>Desulfobulbales</taxon>
        <taxon>Desulfobulbaceae</taxon>
        <taxon>Candidatus Electrothrix</taxon>
    </lineage>
</organism>
<gene>
    <name evidence="2" type="ORF">H206_01737</name>
</gene>
<accession>A0A3S3QIQ8</accession>